<dbReference type="PROSITE" id="PS00411">
    <property type="entry name" value="KINESIN_MOTOR_1"/>
    <property type="match status" value="1"/>
</dbReference>
<evidence type="ECO:0000256" key="15">
    <source>
        <dbReference type="ARBA" id="ARBA00023273"/>
    </source>
</evidence>
<dbReference type="InterPro" id="IPR036961">
    <property type="entry name" value="Kinesin_motor_dom_sf"/>
</dbReference>
<dbReference type="PROSITE" id="PS50294">
    <property type="entry name" value="WD_REPEATS_REGION"/>
    <property type="match status" value="2"/>
</dbReference>
<dbReference type="SUPFAM" id="SSF50978">
    <property type="entry name" value="WD40 repeat-like"/>
    <property type="match status" value="1"/>
</dbReference>
<dbReference type="FunFam" id="3.40.850.10:FF:000011">
    <property type="entry name" value="Kinesin family member 21A"/>
    <property type="match status" value="1"/>
</dbReference>
<dbReference type="GO" id="GO:0030425">
    <property type="term" value="C:dendrite"/>
    <property type="evidence" value="ECO:0007669"/>
    <property type="project" value="UniProtKB-SubCell"/>
</dbReference>
<dbReference type="GO" id="GO:0005874">
    <property type="term" value="C:microtubule"/>
    <property type="evidence" value="ECO:0007669"/>
    <property type="project" value="UniProtKB-KW"/>
</dbReference>
<dbReference type="FunFam" id="2.130.10.10:FF:000164">
    <property type="entry name" value="Kinesin family member 21A"/>
    <property type="match status" value="1"/>
</dbReference>
<dbReference type="InterPro" id="IPR001752">
    <property type="entry name" value="Kinesin_motor_dom"/>
</dbReference>
<evidence type="ECO:0000256" key="6">
    <source>
        <dbReference type="ARBA" id="ARBA00022553"/>
    </source>
</evidence>
<evidence type="ECO:0000256" key="19">
    <source>
        <dbReference type="SAM" id="MobiDB-lite"/>
    </source>
</evidence>
<dbReference type="PANTHER" id="PTHR47969:SF28">
    <property type="entry name" value="KINESIN-LIKE PROTEIN KIF21B"/>
    <property type="match status" value="1"/>
</dbReference>
<dbReference type="GO" id="GO:0003777">
    <property type="term" value="F:microtubule motor activity"/>
    <property type="evidence" value="ECO:0007669"/>
    <property type="project" value="InterPro"/>
</dbReference>
<feature type="coiled-coil region" evidence="18">
    <location>
        <begin position="435"/>
        <end position="510"/>
    </location>
</feature>
<dbReference type="Gene3D" id="2.130.10.10">
    <property type="entry name" value="YVTN repeat-like/Quinoprotein amine dehydrogenase"/>
    <property type="match status" value="2"/>
</dbReference>
<dbReference type="InterPro" id="IPR036322">
    <property type="entry name" value="WD40_repeat_dom_sf"/>
</dbReference>
<dbReference type="GO" id="GO:0030426">
    <property type="term" value="C:growth cone"/>
    <property type="evidence" value="ECO:0007669"/>
    <property type="project" value="UniProtKB-SubCell"/>
</dbReference>
<dbReference type="CDD" id="cd00200">
    <property type="entry name" value="WD40"/>
    <property type="match status" value="1"/>
</dbReference>
<feature type="compositionally biased region" description="Acidic residues" evidence="19">
    <location>
        <begin position="582"/>
        <end position="594"/>
    </location>
</feature>
<evidence type="ECO:0000313" key="21">
    <source>
        <dbReference type="EMBL" id="JAB83675.1"/>
    </source>
</evidence>
<feature type="coiled-coil region" evidence="18">
    <location>
        <begin position="375"/>
        <end position="402"/>
    </location>
</feature>
<evidence type="ECO:0000256" key="9">
    <source>
        <dbReference type="ARBA" id="ARBA00022737"/>
    </source>
</evidence>
<evidence type="ECO:0000256" key="18">
    <source>
        <dbReference type="SAM" id="Coils"/>
    </source>
</evidence>
<comment type="subcellular location">
    <subcellularLocation>
        <location evidence="3">Cell projection</location>
        <location evidence="3">Axon</location>
    </subcellularLocation>
    <subcellularLocation>
        <location evidence="2">Cell projection</location>
        <location evidence="2">Dendrite</location>
    </subcellularLocation>
    <subcellularLocation>
        <location evidence="4">Cell projection</location>
        <location evidence="4">Growth cone</location>
    </subcellularLocation>
    <subcellularLocation>
        <location evidence="1">Cytoplasm</location>
        <location evidence="1">Cytoskeleton</location>
    </subcellularLocation>
</comment>
<keyword evidence="14" id="KW-0206">Cytoskeleton</keyword>
<feature type="binding site" evidence="17">
    <location>
        <begin position="85"/>
        <end position="92"/>
    </location>
    <ligand>
        <name>ATP</name>
        <dbReference type="ChEBI" id="CHEBI:30616"/>
    </ligand>
</feature>
<dbReference type="InterPro" id="IPR027640">
    <property type="entry name" value="Kinesin-like_fam"/>
</dbReference>
<dbReference type="Gene3D" id="3.40.850.10">
    <property type="entry name" value="Kinesin motor domain"/>
    <property type="match status" value="1"/>
</dbReference>
<dbReference type="PRINTS" id="PR00380">
    <property type="entry name" value="KINESINHEAVY"/>
</dbReference>
<dbReference type="Pfam" id="PF00400">
    <property type="entry name" value="WD40"/>
    <property type="match status" value="3"/>
</dbReference>
<dbReference type="EMBL" id="GANP01000793">
    <property type="protein sequence ID" value="JAB83675.1"/>
    <property type="molecule type" value="mRNA"/>
</dbReference>
<keyword evidence="5" id="KW-0963">Cytoplasm</keyword>
<feature type="region of interest" description="Disordered" evidence="19">
    <location>
        <begin position="730"/>
        <end position="768"/>
    </location>
</feature>
<sequence>MGDDTSVRVAVRVRPLIPREVIDMCHACTSVASREPQIWVGKDKAFTFDHVFDCPTHQEQVYDTCVKALVEGCFDGYNATVLAYGQTGSGKTYTMGTGYGLNLNEHERGVIPRAVDHLFAGIAQRQAEAREKGAPVPDFKVHVQFMELYNEEIFDLLNSGKDDRGNKSGIKIHEDVKGEIYTIGVATKTVQSAEQVIKCLESGALSRTTASTAMNVQSSRSHAIFTLHIKQQRVVTVPLLEGADEEDGGEGEASTLSEFETLTAKFHFVDLAGSERLKRTGATGDRAKEGISINCGLLALGNVISALGDASGKISHVPYRDSKLTRLLQDSLGGNSRTLMIACVSPCDRDFMETLNTLRYANRAKNIKNKITVNQDKSSQTIALLRREIQDLQLELMEYKQGKRLVGEDGVEQVNDMFYENTMLQTENGNFRTRVKALQETVERLTVKNTELLAEQAAAAWIGRDGSDAGDVKVLIQGYLKEVEELRTKLMESEEMCGQLRKQLQRSQARLLPSPTTVAVSGVYDVGAEEASVDDVLAQAKRDVECLTRKTKHLSRAQREEEEGEKKSDADEDTAEANGNDESSESEAEADEDERYSQDLVNLTMEISCKQKLIEQLEQSQRRLHTMRMHYEEKLVQLQARIRETELERDRILSSVGSAGPSKDSEEKVRKIRGDFERRLGQLQGELKKMQAARREHAQLMKNQAEYERQVRKLKQDVADMKKTKVSLMTKMKEESRRHQEAEKRRQREVAQMRKENRQQENRIRSLEAQNRTKEMVLKRRHEEVAALRRQARPMSSRVAGRGNGKALLVSPRVAKQKWQTLEKNIDKLVLSKQNIYTLERDMERWLMEREKLTRHLDKLIRKRDKARLAGKDERYVHDLEEQVEGLQANVQYVNMEITDCQANILQLEEPKEELLDVGSLLDGTESPQARYLIDKLLHMAINQSVQANQHQAVVQELEARLQQVEANNAMHQDLLEHSLYAMQMDGLATEEAGSTPSSRSVSPTLTFTAASEVGSLDTSNVTFRRSKARRKTATPQELLYASSMDAPQTEEALTDPPRALPAMEDVMAMSHPDGACFDLGPDGNLTRVSSAPGSLKEVGVDMRPVPRGHLGAHRKFTGRLPAELSPLLRRKFANTNSNQLRKESVDATPPSSPPGGRRARENVFSRLTGTAPPAKPDRGVISVFTGKPILNKSSPLVCTHVAEGHSKAVLSLAVTDDVLFSSSKDRTVKIWNLHTGQEIQSLRGHPDNVVAVRYCEYTRLTFSVSTAYIKVWDVRENPAKCVHTLFSSGNCENGPVVADSASRSLQIPQNETRINAIELNQYGTLLFSAASNIVRIWDLRRFACVGKLAGGHQAAVMCMAVDDPGVDSSLLVTGSKDHYIKVFEIPESGNGVLTPKMNLEPPHYDGIQSLALCNDYLFSGSRDYCIKKWDLSSQSHIVSLNQAHKDWICALSFMPNPGGPPVLLSSCRGGMLKLWNADNCSLVGQLRAHTSPINAIATNSSCVFTASNDHTVRVWQVRGSTDLSPDS</sequence>
<keyword evidence="11 17" id="KW-0067">ATP-binding</keyword>
<evidence type="ECO:0000256" key="3">
    <source>
        <dbReference type="ARBA" id="ARBA00004489"/>
    </source>
</evidence>
<dbReference type="PROSITE" id="PS00678">
    <property type="entry name" value="WD_REPEATS_1"/>
    <property type="match status" value="1"/>
</dbReference>
<dbReference type="PROSITE" id="PS50082">
    <property type="entry name" value="WD_REPEATS_2"/>
    <property type="match status" value="3"/>
</dbReference>
<evidence type="ECO:0000256" key="5">
    <source>
        <dbReference type="ARBA" id="ARBA00022490"/>
    </source>
</evidence>
<dbReference type="GO" id="GO:0005875">
    <property type="term" value="C:microtubule associated complex"/>
    <property type="evidence" value="ECO:0007669"/>
    <property type="project" value="TreeGrafter"/>
</dbReference>
<feature type="repeat" description="WD" evidence="16">
    <location>
        <begin position="1203"/>
        <end position="1242"/>
    </location>
</feature>
<dbReference type="Pfam" id="PF23203">
    <property type="entry name" value="KIF21A"/>
    <property type="match status" value="1"/>
</dbReference>
<keyword evidence="6" id="KW-0597">Phosphoprotein</keyword>
<dbReference type="CDD" id="cd22248">
    <property type="entry name" value="Rcc_KIF21"/>
    <property type="match status" value="1"/>
</dbReference>
<dbReference type="InterPro" id="IPR001680">
    <property type="entry name" value="WD40_rpt"/>
</dbReference>
<evidence type="ECO:0000259" key="20">
    <source>
        <dbReference type="PROSITE" id="PS50067"/>
    </source>
</evidence>
<accession>V5HJ08</accession>
<keyword evidence="9" id="KW-0677">Repeat</keyword>
<dbReference type="GO" id="GO:0008017">
    <property type="term" value="F:microtubule binding"/>
    <property type="evidence" value="ECO:0007669"/>
    <property type="project" value="InterPro"/>
</dbReference>
<reference evidence="21" key="1">
    <citation type="journal article" date="2015" name="Sci. Rep.">
        <title>Tissue- and time-dependent transcription in Ixodes ricinus salivary glands and midguts when blood feeding on the vertebrate host.</title>
        <authorList>
            <person name="Kotsyfakis M."/>
            <person name="Schwarz A."/>
            <person name="Erhart J."/>
            <person name="Ribeiro J.M."/>
        </authorList>
    </citation>
    <scope>NUCLEOTIDE SEQUENCE</scope>
    <source>
        <tissue evidence="21">Salivary gland and midgut</tissue>
    </source>
</reference>
<feature type="coiled-coil region" evidence="18">
    <location>
        <begin position="843"/>
        <end position="897"/>
    </location>
</feature>
<dbReference type="SMART" id="SM00320">
    <property type="entry name" value="WD40"/>
    <property type="match status" value="7"/>
</dbReference>
<evidence type="ECO:0000256" key="17">
    <source>
        <dbReference type="PROSITE-ProRule" id="PRU00283"/>
    </source>
</evidence>
<dbReference type="InterPro" id="IPR019821">
    <property type="entry name" value="Kinesin_motor_CS"/>
</dbReference>
<feature type="repeat" description="WD" evidence="16">
    <location>
        <begin position="1401"/>
        <end position="1440"/>
    </location>
</feature>
<keyword evidence="8" id="KW-0493">Microtubule</keyword>
<dbReference type="GO" id="GO:0051231">
    <property type="term" value="P:spindle elongation"/>
    <property type="evidence" value="ECO:0007669"/>
    <property type="project" value="TreeGrafter"/>
</dbReference>
<organism evidence="21">
    <name type="scientific">Ixodes ricinus</name>
    <name type="common">Common tick</name>
    <name type="synonym">Acarus ricinus</name>
    <dbReference type="NCBI Taxonomy" id="34613"/>
    <lineage>
        <taxon>Eukaryota</taxon>
        <taxon>Metazoa</taxon>
        <taxon>Ecdysozoa</taxon>
        <taxon>Arthropoda</taxon>
        <taxon>Chelicerata</taxon>
        <taxon>Arachnida</taxon>
        <taxon>Acari</taxon>
        <taxon>Parasitiformes</taxon>
        <taxon>Ixodida</taxon>
        <taxon>Ixodoidea</taxon>
        <taxon>Ixodidae</taxon>
        <taxon>Ixodinae</taxon>
        <taxon>Ixodes</taxon>
    </lineage>
</organism>
<feature type="repeat" description="WD" evidence="16">
    <location>
        <begin position="1487"/>
        <end position="1526"/>
    </location>
</feature>
<evidence type="ECO:0000256" key="16">
    <source>
        <dbReference type="PROSITE-ProRule" id="PRU00221"/>
    </source>
</evidence>
<feature type="compositionally biased region" description="Basic and acidic residues" evidence="19">
    <location>
        <begin position="731"/>
        <end position="768"/>
    </location>
</feature>
<evidence type="ECO:0000256" key="11">
    <source>
        <dbReference type="ARBA" id="ARBA00022840"/>
    </source>
</evidence>
<name>V5HJ08_IXORI</name>
<dbReference type="GO" id="GO:0005524">
    <property type="term" value="F:ATP binding"/>
    <property type="evidence" value="ECO:0007669"/>
    <property type="project" value="UniProtKB-UniRule"/>
</dbReference>
<proteinExistence type="evidence at transcript level"/>
<evidence type="ECO:0000256" key="7">
    <source>
        <dbReference type="ARBA" id="ARBA00022574"/>
    </source>
</evidence>
<keyword evidence="7 16" id="KW-0853">WD repeat</keyword>
<feature type="coiled-coil region" evidence="18">
    <location>
        <begin position="948"/>
        <end position="975"/>
    </location>
</feature>
<evidence type="ECO:0000256" key="14">
    <source>
        <dbReference type="ARBA" id="ARBA00023212"/>
    </source>
</evidence>
<dbReference type="Pfam" id="PF23204">
    <property type="entry name" value="KIF21A_2nd"/>
    <property type="match status" value="1"/>
</dbReference>
<dbReference type="Pfam" id="PF25764">
    <property type="entry name" value="KIF21A_4th"/>
    <property type="match status" value="1"/>
</dbReference>
<evidence type="ECO:0000256" key="2">
    <source>
        <dbReference type="ARBA" id="ARBA00004279"/>
    </source>
</evidence>
<evidence type="ECO:0000256" key="12">
    <source>
        <dbReference type="ARBA" id="ARBA00023054"/>
    </source>
</evidence>
<feature type="domain" description="Kinesin motor" evidence="20">
    <location>
        <begin position="6"/>
        <end position="367"/>
    </location>
</feature>
<dbReference type="GO" id="GO:0007018">
    <property type="term" value="P:microtubule-based movement"/>
    <property type="evidence" value="ECO:0007669"/>
    <property type="project" value="InterPro"/>
</dbReference>
<evidence type="ECO:0000256" key="13">
    <source>
        <dbReference type="ARBA" id="ARBA00023175"/>
    </source>
</evidence>
<keyword evidence="10 17" id="KW-0547">Nucleotide-binding</keyword>
<dbReference type="InterPro" id="IPR019775">
    <property type="entry name" value="WD40_repeat_CS"/>
</dbReference>
<dbReference type="SMART" id="SM00129">
    <property type="entry name" value="KISc"/>
    <property type="match status" value="1"/>
</dbReference>
<keyword evidence="12 18" id="KW-0175">Coiled coil</keyword>
<evidence type="ECO:0000256" key="8">
    <source>
        <dbReference type="ARBA" id="ARBA00022701"/>
    </source>
</evidence>
<dbReference type="InterPro" id="IPR056533">
    <property type="entry name" value="KIF21A/B_hel_1"/>
</dbReference>
<evidence type="ECO:0000256" key="4">
    <source>
        <dbReference type="ARBA" id="ARBA00004624"/>
    </source>
</evidence>
<evidence type="ECO:0000256" key="10">
    <source>
        <dbReference type="ARBA" id="ARBA00022741"/>
    </source>
</evidence>
<dbReference type="PANTHER" id="PTHR47969">
    <property type="entry name" value="CHROMOSOME-ASSOCIATED KINESIN KIF4A-RELATED"/>
    <property type="match status" value="1"/>
</dbReference>
<dbReference type="GO" id="GO:0007052">
    <property type="term" value="P:mitotic spindle organization"/>
    <property type="evidence" value="ECO:0007669"/>
    <property type="project" value="TreeGrafter"/>
</dbReference>
<protein>
    <submittedName>
        <fullName evidence="21">Putative kinesin-like protein kif21a</fullName>
    </submittedName>
</protein>
<feature type="region of interest" description="Disordered" evidence="19">
    <location>
        <begin position="1136"/>
        <end position="1161"/>
    </location>
</feature>
<dbReference type="InterPro" id="IPR015943">
    <property type="entry name" value="WD40/YVTN_repeat-like_dom_sf"/>
</dbReference>
<comment type="similarity">
    <text evidence="17">Belongs to the TRAFAC class myosin-kinesin ATPase superfamily. Kinesin family.</text>
</comment>
<dbReference type="InterPro" id="IPR056532">
    <property type="entry name" value="KIF21A/B_hel_2"/>
</dbReference>
<dbReference type="InterPro" id="IPR027417">
    <property type="entry name" value="P-loop_NTPase"/>
</dbReference>
<dbReference type="PROSITE" id="PS50067">
    <property type="entry name" value="KINESIN_MOTOR_2"/>
    <property type="match status" value="1"/>
</dbReference>
<feature type="region of interest" description="Disordered" evidence="19">
    <location>
        <begin position="552"/>
        <end position="595"/>
    </location>
</feature>
<dbReference type="Pfam" id="PF00225">
    <property type="entry name" value="Kinesin"/>
    <property type="match status" value="1"/>
</dbReference>
<keyword evidence="15" id="KW-0966">Cell projection</keyword>
<dbReference type="SUPFAM" id="SSF52540">
    <property type="entry name" value="P-loop containing nucleoside triphosphate hydrolases"/>
    <property type="match status" value="1"/>
</dbReference>
<evidence type="ECO:0000256" key="1">
    <source>
        <dbReference type="ARBA" id="ARBA00004245"/>
    </source>
</evidence>
<dbReference type="CDD" id="cd01372">
    <property type="entry name" value="KISc_KIF4"/>
    <property type="match status" value="1"/>
</dbReference>
<keyword evidence="13 17" id="KW-0505">Motor protein</keyword>